<feature type="region of interest" description="Disordered" evidence="1">
    <location>
        <begin position="1"/>
        <end position="55"/>
    </location>
</feature>
<accession>A0ABM9E623</accession>
<evidence type="ECO:0000256" key="1">
    <source>
        <dbReference type="SAM" id="MobiDB-lite"/>
    </source>
</evidence>
<evidence type="ECO:0000313" key="3">
    <source>
        <dbReference type="Proteomes" id="UP001152604"/>
    </source>
</evidence>
<dbReference type="EMBL" id="CAKXZS010000030">
    <property type="protein sequence ID" value="CAH2404571.1"/>
    <property type="molecule type" value="Genomic_DNA"/>
</dbReference>
<proteinExistence type="predicted"/>
<gene>
    <name evidence="2" type="ORF">MES4922_360191</name>
</gene>
<dbReference type="Proteomes" id="UP001152604">
    <property type="component" value="Unassembled WGS sequence"/>
</dbReference>
<protein>
    <submittedName>
        <fullName evidence="2">Uncharacterized protein</fullName>
    </submittedName>
</protein>
<feature type="compositionally biased region" description="Basic residues" evidence="1">
    <location>
        <begin position="46"/>
        <end position="55"/>
    </location>
</feature>
<keyword evidence="3" id="KW-1185">Reference proteome</keyword>
<reference evidence="2" key="1">
    <citation type="submission" date="2022-03" db="EMBL/GenBank/DDBJ databases">
        <authorList>
            <person name="Brunel B."/>
        </authorList>
    </citation>
    <scope>NUCLEOTIDE SEQUENCE</scope>
    <source>
        <strain evidence="2">STM4922sample</strain>
    </source>
</reference>
<feature type="compositionally biased region" description="Basic and acidic residues" evidence="1">
    <location>
        <begin position="27"/>
        <end position="38"/>
    </location>
</feature>
<evidence type="ECO:0000313" key="2">
    <source>
        <dbReference type="EMBL" id="CAH2404571.1"/>
    </source>
</evidence>
<name>A0ABM9E623_9HYPH</name>
<organism evidence="2 3">
    <name type="scientific">Mesorhizobium ventifaucium</name>
    <dbReference type="NCBI Taxonomy" id="666020"/>
    <lineage>
        <taxon>Bacteria</taxon>
        <taxon>Pseudomonadati</taxon>
        <taxon>Pseudomonadota</taxon>
        <taxon>Alphaproteobacteria</taxon>
        <taxon>Hyphomicrobiales</taxon>
        <taxon>Phyllobacteriaceae</taxon>
        <taxon>Mesorhizobium</taxon>
    </lineage>
</organism>
<sequence>MSLTPNDGAGDSYETRLADLVNSAPTRYHDDDGNRADVRAAAARRSGARRGRPDR</sequence>
<comment type="caution">
    <text evidence="2">The sequence shown here is derived from an EMBL/GenBank/DDBJ whole genome shotgun (WGS) entry which is preliminary data.</text>
</comment>